<keyword evidence="6" id="KW-0964">Secreted</keyword>
<dbReference type="EMBL" id="VYZF01001195">
    <property type="protein sequence ID" value="NWT44213.1"/>
    <property type="molecule type" value="Genomic_DNA"/>
</dbReference>
<dbReference type="GO" id="GO:0005576">
    <property type="term" value="C:extracellular region"/>
    <property type="evidence" value="ECO:0007669"/>
    <property type="project" value="UniProtKB-SubCell"/>
</dbReference>
<gene>
    <name evidence="15" type="primary">Lyg_0</name>
    <name evidence="15" type="ORF">CHRMAC_R03550</name>
</gene>
<evidence type="ECO:0000256" key="10">
    <source>
        <dbReference type="ARBA" id="ARBA00023157"/>
    </source>
</evidence>
<keyword evidence="10" id="KW-1015">Disulfide bond</keyword>
<dbReference type="PRINTS" id="PR00749">
    <property type="entry name" value="LYSOZYMEG"/>
</dbReference>
<name>A0A7K5NPS7_CHRMC</name>
<keyword evidence="8" id="KW-0081">Bacteriolytic enzyme</keyword>
<proteinExistence type="inferred from homology"/>
<comment type="similarity">
    <text evidence="3">Belongs to the glycosyl hydrolase 23 family.</text>
</comment>
<evidence type="ECO:0000256" key="3">
    <source>
        <dbReference type="ARBA" id="ARBA00008902"/>
    </source>
</evidence>
<feature type="active site" evidence="14">
    <location>
        <position position="85"/>
    </location>
</feature>
<keyword evidence="9" id="KW-0378">Hydrolase</keyword>
<feature type="non-terminal residue" evidence="15">
    <location>
        <position position="197"/>
    </location>
</feature>
<comment type="subcellular location">
    <subcellularLocation>
        <location evidence="2">Secreted</location>
    </subcellularLocation>
</comment>
<evidence type="ECO:0000256" key="8">
    <source>
        <dbReference type="ARBA" id="ARBA00022638"/>
    </source>
</evidence>
<comment type="catalytic activity">
    <reaction evidence="1">
        <text>Hydrolysis of (1-&gt;4)-beta-linkages between N-acetylmuramic acid and N-acetyl-D-glucosamine residues in a peptidoglycan and between N-acetyl-D-glucosamine residues in chitodextrins.</text>
        <dbReference type="EC" id="3.2.1.17"/>
    </reaction>
</comment>
<dbReference type="PIRSF" id="PIRSF001065">
    <property type="entry name" value="Lysozyme_g"/>
    <property type="match status" value="1"/>
</dbReference>
<evidence type="ECO:0000256" key="5">
    <source>
        <dbReference type="ARBA" id="ARBA00016485"/>
    </source>
</evidence>
<dbReference type="GO" id="GO:0003796">
    <property type="term" value="F:lysozyme activity"/>
    <property type="evidence" value="ECO:0007669"/>
    <property type="project" value="UniProtKB-EC"/>
</dbReference>
<dbReference type="AlphaFoldDB" id="A0A7K5NPS7"/>
<keyword evidence="11" id="KW-0326">Glycosidase</keyword>
<evidence type="ECO:0000256" key="4">
    <source>
        <dbReference type="ARBA" id="ARBA00012732"/>
    </source>
</evidence>
<evidence type="ECO:0000256" key="7">
    <source>
        <dbReference type="ARBA" id="ARBA00022529"/>
    </source>
</evidence>
<dbReference type="GO" id="GO:0050830">
    <property type="term" value="P:defense response to Gram-positive bacterium"/>
    <property type="evidence" value="ECO:0007669"/>
    <property type="project" value="TreeGrafter"/>
</dbReference>
<dbReference type="Proteomes" id="UP000524558">
    <property type="component" value="Unassembled WGS sequence"/>
</dbReference>
<dbReference type="Gene3D" id="1.10.530.10">
    <property type="match status" value="1"/>
</dbReference>
<accession>A0A7K5NPS7</accession>
<evidence type="ECO:0000313" key="16">
    <source>
        <dbReference type="Proteomes" id="UP000524558"/>
    </source>
</evidence>
<evidence type="ECO:0000313" key="15">
    <source>
        <dbReference type="EMBL" id="NWT44213.1"/>
    </source>
</evidence>
<dbReference type="GO" id="GO:0031640">
    <property type="term" value="P:killing of cells of another organism"/>
    <property type="evidence" value="ECO:0007669"/>
    <property type="project" value="UniProtKB-KW"/>
</dbReference>
<dbReference type="PANTHER" id="PTHR31698">
    <property type="entry name" value="LYSOZYME G FAMILY MEMBER"/>
    <property type="match status" value="1"/>
</dbReference>
<keyword evidence="16" id="KW-1185">Reference proteome</keyword>
<organism evidence="15 16">
    <name type="scientific">Chroicocephalus maculipennis</name>
    <name type="common">Brown-hooded gull</name>
    <name type="synonym">Larus maculipennis</name>
    <dbReference type="NCBI Taxonomy" id="287016"/>
    <lineage>
        <taxon>Eukaryota</taxon>
        <taxon>Metazoa</taxon>
        <taxon>Chordata</taxon>
        <taxon>Craniata</taxon>
        <taxon>Vertebrata</taxon>
        <taxon>Euteleostomi</taxon>
        <taxon>Archelosauria</taxon>
        <taxon>Archosauria</taxon>
        <taxon>Dinosauria</taxon>
        <taxon>Saurischia</taxon>
        <taxon>Theropoda</taxon>
        <taxon>Coelurosauria</taxon>
        <taxon>Aves</taxon>
        <taxon>Neognathae</taxon>
        <taxon>Neoaves</taxon>
        <taxon>Charadriiformes</taxon>
        <taxon>Laridae</taxon>
        <taxon>Chroicocephalus</taxon>
    </lineage>
</organism>
<feature type="non-terminal residue" evidence="15">
    <location>
        <position position="1"/>
    </location>
</feature>
<dbReference type="InterPro" id="IPR023346">
    <property type="entry name" value="Lysozyme-like_dom_sf"/>
</dbReference>
<feature type="active site" evidence="14">
    <location>
        <position position="98"/>
    </location>
</feature>
<dbReference type="PANTHER" id="PTHR31698:SF8">
    <property type="entry name" value="LYSOZYME G-RELATED"/>
    <property type="match status" value="1"/>
</dbReference>
<evidence type="ECO:0000256" key="13">
    <source>
        <dbReference type="ARBA" id="ARBA00083867"/>
    </source>
</evidence>
<evidence type="ECO:0000256" key="12">
    <source>
        <dbReference type="ARBA" id="ARBA00031262"/>
    </source>
</evidence>
<reference evidence="15 16" key="1">
    <citation type="submission" date="2019-09" db="EMBL/GenBank/DDBJ databases">
        <title>Bird 10,000 Genomes (B10K) Project - Family phase.</title>
        <authorList>
            <person name="Zhang G."/>
        </authorList>
    </citation>
    <scope>NUCLEOTIDE SEQUENCE [LARGE SCALE GENOMIC DNA]</scope>
    <source>
        <strain evidence="15">B10K-DU-021-33</strain>
        <tissue evidence="15">Mixed tissue sample</tissue>
    </source>
</reference>
<comment type="caution">
    <text evidence="15">The sequence shown here is derived from an EMBL/GenBank/DDBJ whole genome shotgun (WGS) entry which is preliminary data.</text>
</comment>
<dbReference type="InterPro" id="IPR002152">
    <property type="entry name" value="Glyco_hydro_23"/>
</dbReference>
<evidence type="ECO:0000256" key="2">
    <source>
        <dbReference type="ARBA" id="ARBA00004613"/>
    </source>
</evidence>
<dbReference type="GO" id="GO:0009253">
    <property type="term" value="P:peptidoglycan catabolic process"/>
    <property type="evidence" value="ECO:0007669"/>
    <property type="project" value="InterPro"/>
</dbReference>
<dbReference type="FunFam" id="1.10.530.10:FF:000026">
    <property type="entry name" value="Lysozyme g"/>
    <property type="match status" value="1"/>
</dbReference>
<keyword evidence="7" id="KW-0929">Antimicrobial</keyword>
<evidence type="ECO:0000256" key="9">
    <source>
        <dbReference type="ARBA" id="ARBA00022801"/>
    </source>
</evidence>
<dbReference type="SUPFAM" id="SSF53955">
    <property type="entry name" value="Lysozyme-like"/>
    <property type="match status" value="1"/>
</dbReference>
<evidence type="ECO:0000256" key="11">
    <source>
        <dbReference type="ARBA" id="ARBA00023295"/>
    </source>
</evidence>
<evidence type="ECO:0000256" key="6">
    <source>
        <dbReference type="ARBA" id="ARBA00022525"/>
    </source>
</evidence>
<evidence type="ECO:0000256" key="1">
    <source>
        <dbReference type="ARBA" id="ARBA00000632"/>
    </source>
</evidence>
<dbReference type="EC" id="3.2.1.17" evidence="4"/>
<protein>
    <recommendedName>
        <fullName evidence="5">Lysozyme g</fullName>
        <ecNumber evidence="4">3.2.1.17</ecNumber>
    </recommendedName>
    <alternativeName>
        <fullName evidence="12">1,4-beta-N-acetylmuramidase</fullName>
    </alternativeName>
    <alternativeName>
        <fullName evidence="13">Goose-type lysozyme</fullName>
    </alternativeName>
</protein>
<sequence>GLTFRCKYCSLGCLEHYGNILNVDTTGASEATARPEGLSYAGVPASEKIAEKDLKNMAKYKAKITKVGNSKCVDPAVIAGIISRESHAGTVLEYGWGDYGNAFGLMQVDKRHHKIVGSWDSEEHLAQGTQILCDMIKAIQKKFPTWTKEQQLKGGISAYNAGPNKVQTYDGVDTGTTHHDYANDVVARAKFYKRNGY</sequence>
<evidence type="ECO:0000256" key="14">
    <source>
        <dbReference type="PIRSR" id="PIRSR001065-1"/>
    </source>
</evidence>
<dbReference type="CDD" id="cd01021">
    <property type="entry name" value="GEWL"/>
    <property type="match status" value="1"/>
</dbReference>